<dbReference type="Proteomes" id="UP000178082">
    <property type="component" value="Unassembled WGS sequence"/>
</dbReference>
<keyword evidence="1" id="KW-1133">Transmembrane helix</keyword>
<gene>
    <name evidence="2" type="ORF">A3G31_12580</name>
</gene>
<sequence length="248" mass="28857">MLLKKILKDIRSNKKKAVAFILLFLFLNSSCGSSKYRYLALSPLEQTQRKAYEDYESVKNDDIEIRVARRLPDLILKSLKTLKNENEYQEAKSVLKRIKKANYTIFLLSVVNDKNKKIVIDPQKLVLKFFGELTEKEFNPVKQKDFYDLTKIKADGTDNLNPNFLISSKPTEISGNKEFFLVFPYEINDEHMTRITLKDVLIDEKEYNFEYFFYSANKYEKAKRMAQYTGMVMGGVALIVVGISAYTN</sequence>
<keyword evidence="1" id="KW-0812">Transmembrane</keyword>
<evidence type="ECO:0000256" key="1">
    <source>
        <dbReference type="SAM" id="Phobius"/>
    </source>
</evidence>
<evidence type="ECO:0000313" key="3">
    <source>
        <dbReference type="Proteomes" id="UP000178082"/>
    </source>
</evidence>
<accession>A0A1F7SEY9</accession>
<feature type="transmembrane region" description="Helical" evidence="1">
    <location>
        <begin position="225"/>
        <end position="246"/>
    </location>
</feature>
<name>A0A1F7SEY9_9BACT</name>
<dbReference type="EMBL" id="MGDI01000037">
    <property type="protein sequence ID" value="OGL51814.1"/>
    <property type="molecule type" value="Genomic_DNA"/>
</dbReference>
<protein>
    <submittedName>
        <fullName evidence="2">Uncharacterized protein</fullName>
    </submittedName>
</protein>
<organism evidence="2 3">
    <name type="scientific">Candidatus Schekmanbacteria bacterium RIFCSPLOWO2_12_FULL_38_15</name>
    <dbReference type="NCBI Taxonomy" id="1817883"/>
    <lineage>
        <taxon>Bacteria</taxon>
        <taxon>Candidatus Schekmaniibacteriota</taxon>
    </lineage>
</organism>
<proteinExistence type="predicted"/>
<dbReference type="AlphaFoldDB" id="A0A1F7SEY9"/>
<keyword evidence="1" id="KW-0472">Membrane</keyword>
<reference evidence="2 3" key="1">
    <citation type="journal article" date="2016" name="Nat. Commun.">
        <title>Thousands of microbial genomes shed light on interconnected biogeochemical processes in an aquifer system.</title>
        <authorList>
            <person name="Anantharaman K."/>
            <person name="Brown C.T."/>
            <person name="Hug L.A."/>
            <person name="Sharon I."/>
            <person name="Castelle C.J."/>
            <person name="Probst A.J."/>
            <person name="Thomas B.C."/>
            <person name="Singh A."/>
            <person name="Wilkins M.J."/>
            <person name="Karaoz U."/>
            <person name="Brodie E.L."/>
            <person name="Williams K.H."/>
            <person name="Hubbard S.S."/>
            <person name="Banfield J.F."/>
        </authorList>
    </citation>
    <scope>NUCLEOTIDE SEQUENCE [LARGE SCALE GENOMIC DNA]</scope>
</reference>
<evidence type="ECO:0000313" key="2">
    <source>
        <dbReference type="EMBL" id="OGL51814.1"/>
    </source>
</evidence>
<comment type="caution">
    <text evidence="2">The sequence shown here is derived from an EMBL/GenBank/DDBJ whole genome shotgun (WGS) entry which is preliminary data.</text>
</comment>